<gene>
    <name evidence="1" type="ORF">GJV85_03185</name>
</gene>
<proteinExistence type="predicted"/>
<reference evidence="1" key="1">
    <citation type="submission" date="2019-11" db="EMBL/GenBank/DDBJ databases">
        <authorList>
            <person name="Kojima H."/>
        </authorList>
    </citation>
    <scope>NUCLEOTIDE SEQUENCE</scope>
    <source>
        <strain evidence="1">H1576</strain>
    </source>
</reference>
<dbReference type="KEGG" id="saqt:GJV85_03185"/>
<dbReference type="Proteomes" id="UP000671852">
    <property type="component" value="Chromosome"/>
</dbReference>
<evidence type="ECO:0000313" key="1">
    <source>
        <dbReference type="EMBL" id="QSZ41155.1"/>
    </source>
</evidence>
<evidence type="ECO:0000313" key="2">
    <source>
        <dbReference type="Proteomes" id="UP000671852"/>
    </source>
</evidence>
<protein>
    <submittedName>
        <fullName evidence="1">Uncharacterized protein</fullName>
    </submittedName>
</protein>
<organism evidence="1 2">
    <name type="scientific">Sulfurimonas aquatica</name>
    <dbReference type="NCBI Taxonomy" id="2672570"/>
    <lineage>
        <taxon>Bacteria</taxon>
        <taxon>Pseudomonadati</taxon>
        <taxon>Campylobacterota</taxon>
        <taxon>Epsilonproteobacteria</taxon>
        <taxon>Campylobacterales</taxon>
        <taxon>Sulfurimonadaceae</taxon>
        <taxon>Sulfurimonas</taxon>
    </lineage>
</organism>
<accession>A0A975AZ42</accession>
<sequence>MSEDLVEYDYELDAYYSNVSAFIDLDTANEITDASELSEAELYTRLVLNTLNPNIFLLEAAVHPMPIVGIYSRKNYEESYNSSTINDLNLVRAVTAGFAEPYSLSLFFGRMMVFKNKKSDERVGKNRAYIGYLLTIGDNSIKENVAHANRFMTFEFKLKGTREQKDRDLDWSFRVGAKMNENRNFVDTFYIGARRSSIDYKKSAFSFLYNSAFTALVEVSSNTFKFTNSEFVIEKKFPLSWSEKMSFGLGLGYLYTSNEKYNGILRDEGVENHQLIFRPNLKF</sequence>
<keyword evidence="2" id="KW-1185">Reference proteome</keyword>
<dbReference type="AlphaFoldDB" id="A0A975AZ42"/>
<name>A0A975AZ42_9BACT</name>
<dbReference type="EMBL" id="CP046072">
    <property type="protein sequence ID" value="QSZ41155.1"/>
    <property type="molecule type" value="Genomic_DNA"/>
</dbReference>
<dbReference type="RefSeq" id="WP_207562427.1">
    <property type="nucleotide sequence ID" value="NZ_CP046072.1"/>
</dbReference>
<reference evidence="1" key="2">
    <citation type="submission" date="2021-04" db="EMBL/GenBank/DDBJ databases">
        <title>Isolation and characterization of a novel species of the genus Sulfurimonas.</title>
        <authorList>
            <person name="Fukui M."/>
        </authorList>
    </citation>
    <scope>NUCLEOTIDE SEQUENCE</scope>
    <source>
        <strain evidence="1">H1576</strain>
    </source>
</reference>